<sequence length="301" mass="34446">MYKTESITEYHKLAGLPKPEHPLVSLVDYSQVNYPKDQDEITVINSHYSIALKKGLAGKVRYGQQQYDFDEGLMSFVAPGQVIKVKVHKAPAPHPTGWLLLVHPDFLWGSHLAKMNKQYEFFGYDINEALFLSDKEEQSMIGIMKNIQQEYHANIDAFSQKIILSQIEVLLNYAERYYQRQFITRKISNHAILNSLESWLTDYFDKEDLASAGLPSVQQIADELNVSPNYLSNLLKVLTGQNTQQHIHDKLIEKAKEKLSTTQLSVSEIAYGLGFEHAQSFSRLFKSKTQQSPLEFRAGFN</sequence>
<evidence type="ECO:0000259" key="4">
    <source>
        <dbReference type="PROSITE" id="PS01124"/>
    </source>
</evidence>
<dbReference type="Proteomes" id="UP001300692">
    <property type="component" value="Unassembled WGS sequence"/>
</dbReference>
<dbReference type="EMBL" id="JAOYOD010000001">
    <property type="protein sequence ID" value="MCV9388101.1"/>
    <property type="molecule type" value="Genomic_DNA"/>
</dbReference>
<keyword evidence="2" id="KW-0238">DNA-binding</keyword>
<organism evidence="5 6">
    <name type="scientific">Reichenbachiella ulvae</name>
    <dbReference type="NCBI Taxonomy" id="2980104"/>
    <lineage>
        <taxon>Bacteria</taxon>
        <taxon>Pseudomonadati</taxon>
        <taxon>Bacteroidota</taxon>
        <taxon>Cytophagia</taxon>
        <taxon>Cytophagales</taxon>
        <taxon>Reichenbachiellaceae</taxon>
        <taxon>Reichenbachiella</taxon>
    </lineage>
</organism>
<dbReference type="InterPro" id="IPR009057">
    <property type="entry name" value="Homeodomain-like_sf"/>
</dbReference>
<keyword evidence="1" id="KW-0805">Transcription regulation</keyword>
<evidence type="ECO:0000313" key="6">
    <source>
        <dbReference type="Proteomes" id="UP001300692"/>
    </source>
</evidence>
<keyword evidence="6" id="KW-1185">Reference proteome</keyword>
<dbReference type="PANTHER" id="PTHR43280:SF32">
    <property type="entry name" value="TRANSCRIPTIONAL REGULATORY PROTEIN"/>
    <property type="match status" value="1"/>
</dbReference>
<dbReference type="SMART" id="SM00342">
    <property type="entry name" value="HTH_ARAC"/>
    <property type="match status" value="1"/>
</dbReference>
<evidence type="ECO:0000313" key="5">
    <source>
        <dbReference type="EMBL" id="MCV9388101.1"/>
    </source>
</evidence>
<accession>A0ABT3CWL9</accession>
<dbReference type="SUPFAM" id="SSF46689">
    <property type="entry name" value="Homeodomain-like"/>
    <property type="match status" value="1"/>
</dbReference>
<dbReference type="PROSITE" id="PS01124">
    <property type="entry name" value="HTH_ARAC_FAMILY_2"/>
    <property type="match status" value="1"/>
</dbReference>
<dbReference type="PANTHER" id="PTHR43280">
    <property type="entry name" value="ARAC-FAMILY TRANSCRIPTIONAL REGULATOR"/>
    <property type="match status" value="1"/>
</dbReference>
<dbReference type="InterPro" id="IPR018060">
    <property type="entry name" value="HTH_AraC"/>
</dbReference>
<evidence type="ECO:0000256" key="3">
    <source>
        <dbReference type="ARBA" id="ARBA00023163"/>
    </source>
</evidence>
<keyword evidence="3" id="KW-0804">Transcription</keyword>
<dbReference type="Gene3D" id="1.10.10.60">
    <property type="entry name" value="Homeodomain-like"/>
    <property type="match status" value="1"/>
</dbReference>
<comment type="caution">
    <text evidence="5">The sequence shown here is derived from an EMBL/GenBank/DDBJ whole genome shotgun (WGS) entry which is preliminary data.</text>
</comment>
<proteinExistence type="predicted"/>
<dbReference type="RefSeq" id="WP_264138927.1">
    <property type="nucleotide sequence ID" value="NZ_JAOYOD010000001.1"/>
</dbReference>
<feature type="domain" description="HTH araC/xylS-type" evidence="4">
    <location>
        <begin position="194"/>
        <end position="299"/>
    </location>
</feature>
<gene>
    <name evidence="5" type="ORF">N7U62_15575</name>
</gene>
<name>A0ABT3CWL9_9BACT</name>
<reference evidence="5 6" key="1">
    <citation type="submission" date="2022-10" db="EMBL/GenBank/DDBJ databases">
        <title>Comparative genomics and taxonomic characterization of three novel marine species of genus Reichenbachiella exhibiting antioxidant and polysaccharide degradation activities.</title>
        <authorList>
            <person name="Muhammad N."/>
            <person name="Lee Y.-J."/>
            <person name="Ko J."/>
            <person name="Kim S.-G."/>
        </authorList>
    </citation>
    <scope>NUCLEOTIDE SEQUENCE [LARGE SCALE GENOMIC DNA]</scope>
    <source>
        <strain evidence="5 6">ABR2-5</strain>
    </source>
</reference>
<evidence type="ECO:0000256" key="1">
    <source>
        <dbReference type="ARBA" id="ARBA00023015"/>
    </source>
</evidence>
<protein>
    <submittedName>
        <fullName evidence="5">Helix-turn-helix transcriptional regulator</fullName>
    </submittedName>
</protein>
<evidence type="ECO:0000256" key="2">
    <source>
        <dbReference type="ARBA" id="ARBA00023125"/>
    </source>
</evidence>
<dbReference type="Pfam" id="PF12833">
    <property type="entry name" value="HTH_18"/>
    <property type="match status" value="1"/>
</dbReference>